<dbReference type="GeneID" id="55562951"/>
<protein>
    <submittedName>
        <fullName evidence="3">Uncharacterized protein</fullName>
    </submittedName>
</protein>
<keyword evidence="5" id="KW-1185">Reference proteome</keyword>
<proteinExistence type="predicted"/>
<organism evidence="3 6">
    <name type="scientific">Achromobacter ruhlandii</name>
    <dbReference type="NCBI Taxonomy" id="72557"/>
    <lineage>
        <taxon>Bacteria</taxon>
        <taxon>Pseudomonadati</taxon>
        <taxon>Pseudomonadota</taxon>
        <taxon>Betaproteobacteria</taxon>
        <taxon>Burkholderiales</taxon>
        <taxon>Alcaligenaceae</taxon>
        <taxon>Achromobacter</taxon>
    </lineage>
</organism>
<dbReference type="AlphaFoldDB" id="A0A1D8IHB2"/>
<dbReference type="Proteomes" id="UP000494122">
    <property type="component" value="Unassembled WGS sequence"/>
</dbReference>
<evidence type="ECO:0000313" key="2">
    <source>
        <dbReference type="EMBL" id="CAB3941772.1"/>
    </source>
</evidence>
<evidence type="ECO:0000313" key="1">
    <source>
        <dbReference type="EMBL" id="CAB3824823.1"/>
    </source>
</evidence>
<gene>
    <name evidence="3" type="ORF">HGQ98_08215</name>
    <name evidence="1" type="ORF">LMG3328_00460</name>
    <name evidence="2" type="ORF">LMG7053_01020</name>
</gene>
<dbReference type="Proteomes" id="UP000542405">
    <property type="component" value="Unassembled WGS sequence"/>
</dbReference>
<reference evidence="4 5" key="2">
    <citation type="submission" date="2020-04" db="EMBL/GenBank/DDBJ databases">
        <authorList>
            <person name="De Canck E."/>
        </authorList>
    </citation>
    <scope>NUCLEOTIDE SEQUENCE [LARGE SCALE GENOMIC DNA]</scope>
    <source>
        <strain evidence="1 4">LMG 3328</strain>
        <strain evidence="2 5">LMG 7053</strain>
    </source>
</reference>
<dbReference type="EMBL" id="CADILJ010000005">
    <property type="protein sequence ID" value="CAB3941772.1"/>
    <property type="molecule type" value="Genomic_DNA"/>
</dbReference>
<evidence type="ECO:0000313" key="5">
    <source>
        <dbReference type="Proteomes" id="UP000494161"/>
    </source>
</evidence>
<accession>A0A1D8IHB2</accession>
<name>A0A1D8IHB2_9BURK</name>
<dbReference type="Proteomes" id="UP000494161">
    <property type="component" value="Unassembled WGS sequence"/>
</dbReference>
<evidence type="ECO:0000313" key="4">
    <source>
        <dbReference type="Proteomes" id="UP000494122"/>
    </source>
</evidence>
<dbReference type="EMBL" id="JABBZE010000057">
    <property type="protein sequence ID" value="NMU89837.1"/>
    <property type="molecule type" value="Genomic_DNA"/>
</dbReference>
<dbReference type="RefSeq" id="WP_049071902.1">
    <property type="nucleotide sequence ID" value="NZ_CADIKY010000002.1"/>
</dbReference>
<dbReference type="EMBL" id="CADILE010000001">
    <property type="protein sequence ID" value="CAB3824823.1"/>
    <property type="molecule type" value="Genomic_DNA"/>
</dbReference>
<evidence type="ECO:0000313" key="3">
    <source>
        <dbReference type="EMBL" id="NMU89837.1"/>
    </source>
</evidence>
<reference evidence="3 6" key="1">
    <citation type="submission" date="2020-04" db="EMBL/GenBank/DDBJ databases">
        <title>Achromobacter ruhlandii genome sequencing and assembly.</title>
        <authorList>
            <person name="Martins R.C.R."/>
            <person name="Perdigao-Neto L.V."/>
            <person name="Levin A.S.S."/>
            <person name="Costa S.F."/>
        </authorList>
    </citation>
    <scope>NUCLEOTIDE SEQUENCE [LARGE SCALE GENOMIC DNA]</scope>
    <source>
        <strain evidence="3 6">9035ralo</strain>
    </source>
</reference>
<evidence type="ECO:0000313" key="6">
    <source>
        <dbReference type="Proteomes" id="UP000542405"/>
    </source>
</evidence>
<sequence length="101" mass="10963">MLKDRRFLIWLAVFALVTVPHVALLWPRSPEYPSIGGGGYDLSGFVYTLALLAFTGIWSLIALLVAFGRNEAMAARRAYWLAGIGAATFVAAAIAFGHNLH</sequence>